<keyword evidence="1" id="KW-0479">Metal-binding</keyword>
<feature type="binding site" evidence="1">
    <location>
        <position position="133"/>
    </location>
    <ligand>
        <name>Mg(2+)</name>
        <dbReference type="ChEBI" id="CHEBI:18420"/>
        <label>1</label>
    </ligand>
</feature>
<reference evidence="2 3" key="1">
    <citation type="submission" date="2016-08" db="EMBL/GenBank/DDBJ databases">
        <title>A Parts List for Fungal Cellulosomes Revealed by Comparative Genomics.</title>
        <authorList>
            <consortium name="DOE Joint Genome Institute"/>
            <person name="Haitjema C.H."/>
            <person name="Gilmore S.P."/>
            <person name="Henske J.K."/>
            <person name="Solomon K.V."/>
            <person name="De Groot R."/>
            <person name="Kuo A."/>
            <person name="Mondo S.J."/>
            <person name="Salamov A.A."/>
            <person name="Labutti K."/>
            <person name="Zhao Z."/>
            <person name="Chiniquy J."/>
            <person name="Barry K."/>
            <person name="Brewer H.M."/>
            <person name="Purvine S.O."/>
            <person name="Wright A.T."/>
            <person name="Boxma B."/>
            <person name="Van Alen T."/>
            <person name="Hackstein J.H."/>
            <person name="Baker S.E."/>
            <person name="Grigoriev I.V."/>
            <person name="O'Malley M.A."/>
        </authorList>
    </citation>
    <scope>NUCLEOTIDE SEQUENCE [LARGE SCALE GENOMIC DNA]</scope>
    <source>
        <strain evidence="2 3">S4</strain>
    </source>
</reference>
<dbReference type="InterPro" id="IPR005502">
    <property type="entry name" value="Ribosyl_crysJ1"/>
</dbReference>
<dbReference type="STRING" id="1754192.A0A1Y1XDA3"/>
<gene>
    <name evidence="2" type="ORF">BCR32DRAFT_145147</name>
</gene>
<name>A0A1Y1XDA3_9FUNG</name>
<dbReference type="PANTHER" id="PTHR16222">
    <property type="entry name" value="ADP-RIBOSYLGLYCOHYDROLASE"/>
    <property type="match status" value="1"/>
</dbReference>
<feature type="binding site" evidence="1">
    <location>
        <position position="363"/>
    </location>
    <ligand>
        <name>Mg(2+)</name>
        <dbReference type="ChEBI" id="CHEBI:18420"/>
        <label>1</label>
    </ligand>
</feature>
<dbReference type="InterPro" id="IPR036705">
    <property type="entry name" value="Ribosyl_crysJ1_sf"/>
</dbReference>
<feature type="binding site" evidence="1">
    <location>
        <position position="134"/>
    </location>
    <ligand>
        <name>Mg(2+)</name>
        <dbReference type="ChEBI" id="CHEBI:18420"/>
        <label>1</label>
    </ligand>
</feature>
<dbReference type="Gene3D" id="1.10.4080.10">
    <property type="entry name" value="ADP-ribosylation/Crystallin J1"/>
    <property type="match status" value="1"/>
</dbReference>
<keyword evidence="2" id="KW-0378">Hydrolase</keyword>
<evidence type="ECO:0000313" key="3">
    <source>
        <dbReference type="Proteomes" id="UP000193944"/>
    </source>
</evidence>
<reference evidence="2 3" key="2">
    <citation type="submission" date="2016-08" db="EMBL/GenBank/DDBJ databases">
        <title>Pervasive Adenine N6-methylation of Active Genes in Fungi.</title>
        <authorList>
            <consortium name="DOE Joint Genome Institute"/>
            <person name="Mondo S.J."/>
            <person name="Dannebaum R.O."/>
            <person name="Kuo R.C."/>
            <person name="Labutti K."/>
            <person name="Haridas S."/>
            <person name="Kuo A."/>
            <person name="Salamov A."/>
            <person name="Ahrendt S.R."/>
            <person name="Lipzen A."/>
            <person name="Sullivan W."/>
            <person name="Andreopoulos W.B."/>
            <person name="Clum A."/>
            <person name="Lindquist E."/>
            <person name="Daum C."/>
            <person name="Ramamoorthy G.K."/>
            <person name="Gryganskyi A."/>
            <person name="Culley D."/>
            <person name="Magnuson J.K."/>
            <person name="James T.Y."/>
            <person name="O'Malley M.A."/>
            <person name="Stajich J.E."/>
            <person name="Spatafora J.W."/>
            <person name="Visel A."/>
            <person name="Grigoriev I.V."/>
        </authorList>
    </citation>
    <scope>NUCLEOTIDE SEQUENCE [LARGE SCALE GENOMIC DNA]</scope>
    <source>
        <strain evidence="2 3">S4</strain>
    </source>
</reference>
<dbReference type="SUPFAM" id="SSF101478">
    <property type="entry name" value="ADP-ribosylglycohydrolase"/>
    <property type="match status" value="1"/>
</dbReference>
<dbReference type="PANTHER" id="PTHR16222:SF28">
    <property type="entry name" value="ADP-RIBOSYLGLYCOHYDROLASE"/>
    <property type="match status" value="1"/>
</dbReference>
<comment type="caution">
    <text evidence="2">The sequence shown here is derived from an EMBL/GenBank/DDBJ whole genome shotgun (WGS) entry which is preliminary data.</text>
</comment>
<organism evidence="2 3">
    <name type="scientific">Anaeromyces robustus</name>
    <dbReference type="NCBI Taxonomy" id="1754192"/>
    <lineage>
        <taxon>Eukaryota</taxon>
        <taxon>Fungi</taxon>
        <taxon>Fungi incertae sedis</taxon>
        <taxon>Chytridiomycota</taxon>
        <taxon>Chytridiomycota incertae sedis</taxon>
        <taxon>Neocallimastigomycetes</taxon>
        <taxon>Neocallimastigales</taxon>
        <taxon>Neocallimastigaceae</taxon>
        <taxon>Anaeromyces</taxon>
    </lineage>
</organism>
<dbReference type="GO" id="GO:0046872">
    <property type="term" value="F:metal ion binding"/>
    <property type="evidence" value="ECO:0007669"/>
    <property type="project" value="UniProtKB-KW"/>
</dbReference>
<comment type="cofactor">
    <cofactor evidence="1">
        <name>Mg(2+)</name>
        <dbReference type="ChEBI" id="CHEBI:18420"/>
    </cofactor>
    <text evidence="1">Binds 2 magnesium ions per subunit.</text>
</comment>
<evidence type="ECO:0000313" key="2">
    <source>
        <dbReference type="EMBL" id="ORX83662.1"/>
    </source>
</evidence>
<keyword evidence="3" id="KW-1185">Reference proteome</keyword>
<feature type="binding site" evidence="1">
    <location>
        <position position="135"/>
    </location>
    <ligand>
        <name>Mg(2+)</name>
        <dbReference type="ChEBI" id="CHEBI:18420"/>
        <label>1</label>
    </ligand>
</feature>
<feature type="binding site" evidence="1">
    <location>
        <position position="365"/>
    </location>
    <ligand>
        <name>Mg(2+)</name>
        <dbReference type="ChEBI" id="CHEBI:18420"/>
        <label>1</label>
    </ligand>
</feature>
<sequence>MDQSINEIKQEVKKKALEKKPWTLFRKPVRKAISYAQSNSQEFCPDVKSYPISVPKKFIPLNIPNRPEDLDDKIIGLILGQATGDAIGLATEFLDKESANKYYPNREINYDDYLLDRHRSKWMNKKGVVADWTDDTDQFLLILDSIVSHNGEVDINDFAARCLYWINFGFTEIGDICPLGVGNNFNNVVTSKGFVNDPIQISKEVWTKGECKSAANGCVMRTSILGLPYFWDENKVIENTTKICQVTHYDPRCVSCCIVLSLIIAQIISGEKDIEKIIEHSLNQGLSVLKKEEDINDFNKFFHKDIQIEEMELNKSIGYVFKPVSCAIYSLRRAAKELNDNEKKDKTSIFKDIIIDFTFEAGDADTNCAVIGSVLGCYLGESCIPKEWKKFDNYNWLIERINRILKLFGGKQIPTNNFFFNLFF</sequence>
<protein>
    <submittedName>
        <fullName evidence="2">ADP-ribosylglycohydrolase</fullName>
    </submittedName>
</protein>
<dbReference type="Proteomes" id="UP000193944">
    <property type="component" value="Unassembled WGS sequence"/>
</dbReference>
<dbReference type="GO" id="GO:0016787">
    <property type="term" value="F:hydrolase activity"/>
    <property type="evidence" value="ECO:0007669"/>
    <property type="project" value="UniProtKB-KW"/>
</dbReference>
<accession>A0A1Y1XDA3</accession>
<dbReference type="Pfam" id="PF03747">
    <property type="entry name" value="ADP_ribosyl_GH"/>
    <property type="match status" value="1"/>
</dbReference>
<dbReference type="OrthoDB" id="2021138at2759"/>
<dbReference type="EMBL" id="MCFG01000068">
    <property type="protein sequence ID" value="ORX83662.1"/>
    <property type="molecule type" value="Genomic_DNA"/>
</dbReference>
<evidence type="ECO:0000256" key="1">
    <source>
        <dbReference type="PIRSR" id="PIRSR605502-1"/>
    </source>
</evidence>
<feature type="binding site" evidence="1">
    <location>
        <position position="366"/>
    </location>
    <ligand>
        <name>Mg(2+)</name>
        <dbReference type="ChEBI" id="CHEBI:18420"/>
        <label>1</label>
    </ligand>
</feature>
<proteinExistence type="predicted"/>
<keyword evidence="1" id="KW-0460">Magnesium</keyword>
<dbReference type="AlphaFoldDB" id="A0A1Y1XDA3"/>
<dbReference type="InterPro" id="IPR050792">
    <property type="entry name" value="ADP-ribosylglycohydrolase"/>
</dbReference>